<reference evidence="1" key="2">
    <citation type="submission" date="2020-02" db="EMBL/GenBank/DDBJ databases">
        <authorList>
            <consortium name="NCBI Pathogen Detection Project"/>
        </authorList>
    </citation>
    <scope>NUCLEOTIDE SEQUENCE</scope>
    <source>
        <strain evidence="1">MA.CK_94/00000542</strain>
    </source>
</reference>
<reference evidence="1" key="1">
    <citation type="journal article" date="2018" name="Genome Biol.">
        <title>SKESA: strategic k-mer extension for scrupulous assemblies.</title>
        <authorList>
            <person name="Souvorov A."/>
            <person name="Agarwala R."/>
            <person name="Lipman D.J."/>
        </authorList>
    </citation>
    <scope>NUCLEOTIDE SEQUENCE</scope>
    <source>
        <strain evidence="1">MA.CK_94/00000542</strain>
    </source>
</reference>
<name>A0A759HDH1_SALER</name>
<dbReference type="InterPro" id="IPR014969">
    <property type="entry name" value="DNA_S_DndE"/>
</dbReference>
<comment type="caution">
    <text evidence="1">The sequence shown here is derived from an EMBL/GenBank/DDBJ whole genome shotgun (WGS) entry which is preliminary data.</text>
</comment>
<protein>
    <submittedName>
        <fullName evidence="1">DNA sulfur modification protein DndE</fullName>
    </submittedName>
</protein>
<proteinExistence type="predicted"/>
<dbReference type="Gene3D" id="1.10.1220.160">
    <property type="entry name" value="DNA sulphur modification protein DndE"/>
    <property type="match status" value="1"/>
</dbReference>
<gene>
    <name evidence="1" type="primary">dndE</name>
    <name evidence="1" type="ORF">G8W59_002148</name>
</gene>
<dbReference type="EMBL" id="DAAXOJ010000002">
    <property type="protein sequence ID" value="HAG1890166.1"/>
    <property type="molecule type" value="Genomic_DNA"/>
</dbReference>
<sequence length="115" mass="12965">MLPNRLQLNNRVEDHLKRLKASTGVSPNISSRIAFFRSVESGYRYDNSNYHADGKMSMDKAVWLGDTLIAVELILNMLYPDLDGKHLMLAWASHVEDGIASLRNHKNIIALAESI</sequence>
<organism evidence="1">
    <name type="scientific">Salmonella enterica</name>
    <name type="common">Salmonella choleraesuis</name>
    <dbReference type="NCBI Taxonomy" id="28901"/>
    <lineage>
        <taxon>Bacteria</taxon>
        <taxon>Pseudomonadati</taxon>
        <taxon>Pseudomonadota</taxon>
        <taxon>Gammaproteobacteria</taxon>
        <taxon>Enterobacterales</taxon>
        <taxon>Enterobacteriaceae</taxon>
        <taxon>Salmonella</taxon>
    </lineage>
</organism>
<dbReference type="AlphaFoldDB" id="A0A759HDH1"/>
<accession>A0A759HDH1</accession>
<dbReference type="InterPro" id="IPR038472">
    <property type="entry name" value="DndE_sf"/>
</dbReference>
<dbReference type="Pfam" id="PF08870">
    <property type="entry name" value="DndE"/>
    <property type="match status" value="1"/>
</dbReference>
<dbReference type="NCBIfam" id="TIGR03184">
    <property type="entry name" value="DNA_S_dndE"/>
    <property type="match status" value="1"/>
</dbReference>
<evidence type="ECO:0000313" key="1">
    <source>
        <dbReference type="EMBL" id="HAG1890166.1"/>
    </source>
</evidence>